<evidence type="ECO:0000256" key="1">
    <source>
        <dbReference type="ARBA" id="ARBA00006598"/>
    </source>
</evidence>
<proteinExistence type="inferred from homology"/>
<dbReference type="InterPro" id="IPR001706">
    <property type="entry name" value="Ribosomal_bL35"/>
</dbReference>
<protein>
    <recommendedName>
        <fullName evidence="4 5">Large ribosomal subunit protein bL35</fullName>
    </recommendedName>
</protein>
<name>A0A249SMR6_9MOLU</name>
<dbReference type="EMBL" id="CP023173">
    <property type="protein sequence ID" value="ASZ08946.1"/>
    <property type="molecule type" value="Genomic_DNA"/>
</dbReference>
<dbReference type="STRING" id="1336232.GCA_000518825_00039"/>
<keyword evidence="9" id="KW-1185">Reference proteome</keyword>
<dbReference type="GO" id="GO:0006412">
    <property type="term" value="P:translation"/>
    <property type="evidence" value="ECO:0007669"/>
    <property type="project" value="UniProtKB-UniRule"/>
</dbReference>
<dbReference type="GO" id="GO:0005840">
    <property type="term" value="C:ribosome"/>
    <property type="evidence" value="ECO:0007669"/>
    <property type="project" value="UniProtKB-KW"/>
</dbReference>
<comment type="similarity">
    <text evidence="1 5 6">Belongs to the bacterial ribosomal protein bL35 family.</text>
</comment>
<evidence type="ECO:0000313" key="9">
    <source>
        <dbReference type="Proteomes" id="UP000232229"/>
    </source>
</evidence>
<dbReference type="InterPro" id="IPR021137">
    <property type="entry name" value="Ribosomal_bL35-like"/>
</dbReference>
<evidence type="ECO:0000256" key="6">
    <source>
        <dbReference type="RuleBase" id="RU000568"/>
    </source>
</evidence>
<dbReference type="Pfam" id="PF01632">
    <property type="entry name" value="Ribosomal_L35p"/>
    <property type="match status" value="1"/>
</dbReference>
<dbReference type="HAMAP" id="MF_00514">
    <property type="entry name" value="Ribosomal_bL35"/>
    <property type="match status" value="1"/>
</dbReference>
<dbReference type="SUPFAM" id="SSF143034">
    <property type="entry name" value="L35p-like"/>
    <property type="match status" value="1"/>
</dbReference>
<dbReference type="RefSeq" id="WP_027875233.1">
    <property type="nucleotide sequence ID" value="NZ_CP023173.1"/>
</dbReference>
<dbReference type="Gene3D" id="4.10.410.60">
    <property type="match status" value="1"/>
</dbReference>
<keyword evidence="3 5" id="KW-0687">Ribonucleoprotein</keyword>
<dbReference type="InterPro" id="IPR018265">
    <property type="entry name" value="Ribosomal_bL35_CS"/>
</dbReference>
<dbReference type="FunFam" id="4.10.410.60:FF:000001">
    <property type="entry name" value="50S ribosomal protein L35"/>
    <property type="match status" value="1"/>
</dbReference>
<dbReference type="NCBIfam" id="TIGR00001">
    <property type="entry name" value="rpmI_bact"/>
    <property type="match status" value="1"/>
</dbReference>
<organism evidence="8 9">
    <name type="scientific">Mesoplasma chauliocola</name>
    <dbReference type="NCBI Taxonomy" id="216427"/>
    <lineage>
        <taxon>Bacteria</taxon>
        <taxon>Bacillati</taxon>
        <taxon>Mycoplasmatota</taxon>
        <taxon>Mollicutes</taxon>
        <taxon>Entomoplasmatales</taxon>
        <taxon>Entomoplasmataceae</taxon>
        <taxon>Mesoplasma</taxon>
    </lineage>
</organism>
<dbReference type="KEGG" id="mchc:CK556_01055"/>
<sequence>MPKMKSKKSLAKRVIAKKNGTLKRGKAYRSHRATGKTTKQKRHLEKSTIVHVTDMKRFKGLLQK</sequence>
<evidence type="ECO:0000313" key="8">
    <source>
        <dbReference type="EMBL" id="ASZ08946.1"/>
    </source>
</evidence>
<evidence type="ECO:0000256" key="3">
    <source>
        <dbReference type="ARBA" id="ARBA00023274"/>
    </source>
</evidence>
<feature type="region of interest" description="Disordered" evidence="7">
    <location>
        <begin position="1"/>
        <end position="44"/>
    </location>
</feature>
<dbReference type="PRINTS" id="PR00064">
    <property type="entry name" value="RIBOSOMALL35"/>
</dbReference>
<evidence type="ECO:0000256" key="4">
    <source>
        <dbReference type="ARBA" id="ARBA00071664"/>
    </source>
</evidence>
<dbReference type="Proteomes" id="UP000232229">
    <property type="component" value="Chromosome"/>
</dbReference>
<evidence type="ECO:0000256" key="2">
    <source>
        <dbReference type="ARBA" id="ARBA00022980"/>
    </source>
</evidence>
<dbReference type="AlphaFoldDB" id="A0A249SMR6"/>
<dbReference type="GO" id="GO:0003735">
    <property type="term" value="F:structural constituent of ribosome"/>
    <property type="evidence" value="ECO:0007669"/>
    <property type="project" value="InterPro"/>
</dbReference>
<gene>
    <name evidence="5" type="primary">rpmI</name>
    <name evidence="8" type="ORF">CK556_01055</name>
</gene>
<evidence type="ECO:0000256" key="5">
    <source>
        <dbReference type="HAMAP-Rule" id="MF_00514"/>
    </source>
</evidence>
<evidence type="ECO:0000256" key="7">
    <source>
        <dbReference type="SAM" id="MobiDB-lite"/>
    </source>
</evidence>
<dbReference type="PROSITE" id="PS00936">
    <property type="entry name" value="RIBOSOMAL_L35"/>
    <property type="match status" value="1"/>
</dbReference>
<dbReference type="GO" id="GO:1990904">
    <property type="term" value="C:ribonucleoprotein complex"/>
    <property type="evidence" value="ECO:0007669"/>
    <property type="project" value="UniProtKB-KW"/>
</dbReference>
<keyword evidence="2 5" id="KW-0689">Ribosomal protein</keyword>
<accession>A0A249SMR6</accession>
<reference evidence="8 9" key="1">
    <citation type="submission" date="2017-08" db="EMBL/GenBank/DDBJ databases">
        <title>Complete Genome Sequence of Mesoplasma chauliocola.</title>
        <authorList>
            <person name="Knight T.F.Jr."/>
            <person name="Citino T."/>
        </authorList>
    </citation>
    <scope>NUCLEOTIDE SEQUENCE [LARGE SCALE GENOMIC DNA]</scope>
    <source>
        <strain evidence="8 9">CHPA-2</strain>
    </source>
</reference>
<dbReference type="InterPro" id="IPR037229">
    <property type="entry name" value="Ribosomal_bL35_sf"/>
</dbReference>